<comment type="caution">
    <text evidence="2">The sequence shown here is derived from an EMBL/GenBank/DDBJ whole genome shotgun (WGS) entry which is preliminary data.</text>
</comment>
<evidence type="ECO:0000313" key="2">
    <source>
        <dbReference type="EMBL" id="OZJ06662.1"/>
    </source>
</evidence>
<dbReference type="Pfam" id="PF12697">
    <property type="entry name" value="Abhydrolase_6"/>
    <property type="match status" value="1"/>
</dbReference>
<dbReference type="SUPFAM" id="SSF53474">
    <property type="entry name" value="alpha/beta-Hydrolases"/>
    <property type="match status" value="1"/>
</dbReference>
<evidence type="ECO:0000313" key="3">
    <source>
        <dbReference type="Proteomes" id="UP000242875"/>
    </source>
</evidence>
<keyword evidence="3" id="KW-1185">Reference proteome</keyword>
<reference evidence="2 3" key="1">
    <citation type="journal article" date="2017" name="Mycologia">
        <title>Bifiguratus adelaidae, gen. et sp. nov., a new member of Mucoromycotina in endophytic and soil-dwelling habitats.</title>
        <authorList>
            <person name="Torres-Cruz T.J."/>
            <person name="Billingsley Tobias T.L."/>
            <person name="Almatruk M."/>
            <person name="Hesse C."/>
            <person name="Kuske C.R."/>
            <person name="Desiro A."/>
            <person name="Benucci G.M."/>
            <person name="Bonito G."/>
            <person name="Stajich J.E."/>
            <person name="Dunlap C."/>
            <person name="Arnold A.E."/>
            <person name="Porras-Alfaro A."/>
        </authorList>
    </citation>
    <scope>NUCLEOTIDE SEQUENCE [LARGE SCALE GENOMIC DNA]</scope>
    <source>
        <strain evidence="2 3">AZ0501</strain>
    </source>
</reference>
<protein>
    <recommendedName>
        <fullName evidence="1">AB hydrolase-1 domain-containing protein</fullName>
    </recommendedName>
</protein>
<dbReference type="EMBL" id="MVBO01000002">
    <property type="protein sequence ID" value="OZJ06662.1"/>
    <property type="molecule type" value="Genomic_DNA"/>
</dbReference>
<evidence type="ECO:0000259" key="1">
    <source>
        <dbReference type="Pfam" id="PF12697"/>
    </source>
</evidence>
<accession>A0A261Y7S7</accession>
<dbReference type="OrthoDB" id="94039at2759"/>
<dbReference type="Proteomes" id="UP000242875">
    <property type="component" value="Unassembled WGS sequence"/>
</dbReference>
<dbReference type="InterPro" id="IPR000073">
    <property type="entry name" value="AB_hydrolase_1"/>
</dbReference>
<dbReference type="AlphaFoldDB" id="A0A261Y7S7"/>
<name>A0A261Y7S7_9FUNG</name>
<gene>
    <name evidence="2" type="ORF">BZG36_00447</name>
</gene>
<organism evidence="2 3">
    <name type="scientific">Bifiguratus adelaidae</name>
    <dbReference type="NCBI Taxonomy" id="1938954"/>
    <lineage>
        <taxon>Eukaryota</taxon>
        <taxon>Fungi</taxon>
        <taxon>Fungi incertae sedis</taxon>
        <taxon>Mucoromycota</taxon>
        <taxon>Mucoromycotina</taxon>
        <taxon>Endogonomycetes</taxon>
        <taxon>Endogonales</taxon>
        <taxon>Endogonales incertae sedis</taxon>
        <taxon>Bifiguratus</taxon>
    </lineage>
</organism>
<sequence>MSRQLASRRFTTHTIPVHPKTHKGEQLKLVVNHYPSTTTAPHTVVCLFAHANGYTKESWIPVIERLKDAWKNRSDSALDIWTYDSRNSGDSAVVNAEWLDEKALWQDYGRDIQQMISHFGLEPSATSSLFGIGHSMGATSLLVAGISQPHSFTALIAIDPVLAKETVKQDPPIAALALKRRDRWPSRVEAKESFLKRPYYQRWDPRQVDIYAEFGLLESPNGSVMLKCPKDQEYASIRYL</sequence>
<feature type="domain" description="AB hydrolase-1" evidence="1">
    <location>
        <begin position="47"/>
        <end position="205"/>
    </location>
</feature>
<dbReference type="InterPro" id="IPR029058">
    <property type="entry name" value="AB_hydrolase_fold"/>
</dbReference>
<proteinExistence type="predicted"/>
<dbReference type="Gene3D" id="3.40.50.1820">
    <property type="entry name" value="alpha/beta hydrolase"/>
    <property type="match status" value="1"/>
</dbReference>